<name>A0A117I6R0_9MYCO</name>
<feature type="region of interest" description="Disordered" evidence="1">
    <location>
        <begin position="141"/>
        <end position="177"/>
    </location>
</feature>
<feature type="region of interest" description="Disordered" evidence="1">
    <location>
        <begin position="82"/>
        <end position="127"/>
    </location>
</feature>
<evidence type="ECO:0000256" key="1">
    <source>
        <dbReference type="SAM" id="MobiDB-lite"/>
    </source>
</evidence>
<keyword evidence="3" id="KW-1185">Reference proteome</keyword>
<dbReference type="STRING" id="146020.RMCB_4578"/>
<dbReference type="Proteomes" id="UP000069620">
    <property type="component" value="Unassembled WGS sequence"/>
</dbReference>
<proteinExistence type="predicted"/>
<dbReference type="EMBL" id="BCSX01000040">
    <property type="protein sequence ID" value="GAS90482.1"/>
    <property type="molecule type" value="Genomic_DNA"/>
</dbReference>
<reference evidence="3" key="2">
    <citation type="submission" date="2016-02" db="EMBL/GenBank/DDBJ databases">
        <title>Draft genome sequence of five rapidly growing Mycobacterium species.</title>
        <authorList>
            <person name="Katahira K."/>
            <person name="Gotou Y."/>
            <person name="Iida K."/>
            <person name="Ogura Y."/>
            <person name="Hayashi T."/>
        </authorList>
    </citation>
    <scope>NUCLEOTIDE SEQUENCE [LARGE SCALE GENOMIC DNA]</scope>
    <source>
        <strain evidence="3">JCM15654</strain>
    </source>
</reference>
<protein>
    <submittedName>
        <fullName evidence="2">Flagellar hook-length control protein</fullName>
    </submittedName>
</protein>
<keyword evidence="2" id="KW-0282">Flagellum</keyword>
<dbReference type="OrthoDB" id="4475557at2"/>
<comment type="caution">
    <text evidence="2">The sequence shown here is derived from an EMBL/GenBank/DDBJ whole genome shotgun (WGS) entry which is preliminary data.</text>
</comment>
<evidence type="ECO:0000313" key="2">
    <source>
        <dbReference type="EMBL" id="GAS90482.1"/>
    </source>
</evidence>
<sequence length="177" mass="18395">MTTMTKRDAVEAAMSLADDVAEGRLSPSDLEAQAVSELRELFGTVVGEGDPLWELHANVARQAVGLGALSADELTEWAAVMRRRAGEPLEPSGPHDDPLPAQSLASEAESHDSGDAEAADDAEPAPLQGVSIVTALAALASAAQQAHVEPTPTPAPQPSGEGYDATRGWQPGNTRRL</sequence>
<accession>A0A117I6R0</accession>
<gene>
    <name evidence="2" type="ORF">RMCB_4578</name>
</gene>
<keyword evidence="2" id="KW-0969">Cilium</keyword>
<dbReference type="RefSeq" id="WP_062830616.1">
    <property type="nucleotide sequence ID" value="NZ_BCSX01000040.1"/>
</dbReference>
<reference evidence="3" key="1">
    <citation type="journal article" date="2016" name="Genome Announc.">
        <title>Draft Genome Sequences of Five Rapidly Growing Mycobacterium Species, M. thermoresistibile, M. fortuitum subsp. acetamidolyticum, M. canariasense, M. brisbanense, and M. novocastrense.</title>
        <authorList>
            <person name="Katahira K."/>
            <person name="Ogura Y."/>
            <person name="Gotoh Y."/>
            <person name="Hayashi T."/>
        </authorList>
    </citation>
    <scope>NUCLEOTIDE SEQUENCE [LARGE SCALE GENOMIC DNA]</scope>
    <source>
        <strain evidence="3">JCM15654</strain>
    </source>
</reference>
<organism evidence="2 3">
    <name type="scientific">Mycolicibacterium brisbanense</name>
    <dbReference type="NCBI Taxonomy" id="146020"/>
    <lineage>
        <taxon>Bacteria</taxon>
        <taxon>Bacillati</taxon>
        <taxon>Actinomycetota</taxon>
        <taxon>Actinomycetes</taxon>
        <taxon>Mycobacteriales</taxon>
        <taxon>Mycobacteriaceae</taxon>
        <taxon>Mycolicibacterium</taxon>
    </lineage>
</organism>
<evidence type="ECO:0000313" key="3">
    <source>
        <dbReference type="Proteomes" id="UP000069620"/>
    </source>
</evidence>
<keyword evidence="2" id="KW-0966">Cell projection</keyword>
<dbReference type="AlphaFoldDB" id="A0A117I6R0"/>